<sequence length="156" mass="17496">MTDRRGRLDFLLRRHHGKARRDRLRTVLDTLPAGSWTFLDLAESDARWPAMRQAYGAAREADTLDVGQELPAAAFEPMLREALTRLGDSVLVATSDVRTAGVLEIAAAPLIEHSLALLDLDRDDLFACRRDLTRGVAAQRFEYSDGVRYLLESWGD</sequence>
<protein>
    <submittedName>
        <fullName evidence="1">Uncharacterized protein</fullName>
    </submittedName>
</protein>
<proteinExistence type="predicted"/>
<dbReference type="AlphaFoldDB" id="A0A4Q7KFL0"/>
<reference evidence="1 2" key="1">
    <citation type="submission" date="2019-02" db="EMBL/GenBank/DDBJ databases">
        <title>Genomic Encyclopedia of Type Strains, Phase IV (KMG-IV): sequencing the most valuable type-strain genomes for metagenomic binning, comparative biology and taxonomic classification.</title>
        <authorList>
            <person name="Goeker M."/>
        </authorList>
    </citation>
    <scope>NUCLEOTIDE SEQUENCE [LARGE SCALE GENOMIC DNA]</scope>
    <source>
        <strain evidence="1 2">DSM 101727</strain>
    </source>
</reference>
<dbReference type="RefSeq" id="WP_130347708.1">
    <property type="nucleotide sequence ID" value="NZ_SGWQ01000011.1"/>
</dbReference>
<evidence type="ECO:0000313" key="1">
    <source>
        <dbReference type="EMBL" id="RZS32750.1"/>
    </source>
</evidence>
<keyword evidence="2" id="KW-1185">Reference proteome</keyword>
<comment type="caution">
    <text evidence="1">The sequence shown here is derived from an EMBL/GenBank/DDBJ whole genome shotgun (WGS) entry which is preliminary data.</text>
</comment>
<accession>A0A4Q7KFL0</accession>
<organism evidence="1 2">
    <name type="scientific">Herbihabitans rhizosphaerae</name>
    <dbReference type="NCBI Taxonomy" id="1872711"/>
    <lineage>
        <taxon>Bacteria</taxon>
        <taxon>Bacillati</taxon>
        <taxon>Actinomycetota</taxon>
        <taxon>Actinomycetes</taxon>
        <taxon>Pseudonocardiales</taxon>
        <taxon>Pseudonocardiaceae</taxon>
        <taxon>Herbihabitans</taxon>
    </lineage>
</organism>
<evidence type="ECO:0000313" key="2">
    <source>
        <dbReference type="Proteomes" id="UP000294257"/>
    </source>
</evidence>
<dbReference type="Proteomes" id="UP000294257">
    <property type="component" value="Unassembled WGS sequence"/>
</dbReference>
<dbReference type="EMBL" id="SGWQ01000011">
    <property type="protein sequence ID" value="RZS32750.1"/>
    <property type="molecule type" value="Genomic_DNA"/>
</dbReference>
<gene>
    <name evidence="1" type="ORF">EV193_111135</name>
</gene>
<name>A0A4Q7KFL0_9PSEU</name>